<keyword evidence="5 14" id="KW-0597">Phosphoprotein</keyword>
<keyword evidence="9" id="KW-0418">Kinase</keyword>
<dbReference type="CDD" id="cd17546">
    <property type="entry name" value="REC_hyHK_CKI1_RcsC-like"/>
    <property type="match status" value="1"/>
</dbReference>
<dbReference type="GO" id="GO:0000155">
    <property type="term" value="F:phosphorelay sensor kinase activity"/>
    <property type="evidence" value="ECO:0007669"/>
    <property type="project" value="InterPro"/>
</dbReference>
<feature type="domain" description="Response regulatory" evidence="18">
    <location>
        <begin position="782"/>
        <end position="901"/>
    </location>
</feature>
<dbReference type="SMART" id="SM00091">
    <property type="entry name" value="PAS"/>
    <property type="match status" value="2"/>
</dbReference>
<dbReference type="InterPro" id="IPR005330">
    <property type="entry name" value="MHYT_dom"/>
</dbReference>
<feature type="transmembrane region" description="Helical" evidence="15">
    <location>
        <begin position="57"/>
        <end position="81"/>
    </location>
</feature>
<evidence type="ECO:0000256" key="12">
    <source>
        <dbReference type="ARBA" id="ARBA00023012"/>
    </source>
</evidence>
<comment type="caution">
    <text evidence="22">The sequence shown here is derived from an EMBL/GenBank/DDBJ whole genome shotgun (WGS) entry which is preliminary data.</text>
</comment>
<keyword evidence="11 15" id="KW-1133">Transmembrane helix</keyword>
<evidence type="ECO:0000256" key="15">
    <source>
        <dbReference type="PROSITE-ProRule" id="PRU00244"/>
    </source>
</evidence>
<dbReference type="Pfam" id="PF00989">
    <property type="entry name" value="PAS"/>
    <property type="match status" value="1"/>
</dbReference>
<dbReference type="InterPro" id="IPR013655">
    <property type="entry name" value="PAS_fold_3"/>
</dbReference>
<feature type="domain" description="PAC" evidence="20">
    <location>
        <begin position="475"/>
        <end position="527"/>
    </location>
</feature>
<dbReference type="GO" id="GO:0005524">
    <property type="term" value="F:ATP binding"/>
    <property type="evidence" value="ECO:0007669"/>
    <property type="project" value="UniProtKB-KW"/>
</dbReference>
<dbReference type="GO" id="GO:0005886">
    <property type="term" value="C:plasma membrane"/>
    <property type="evidence" value="ECO:0007669"/>
    <property type="project" value="UniProtKB-SubCell"/>
</dbReference>
<dbReference type="PANTHER" id="PTHR45339">
    <property type="entry name" value="HYBRID SIGNAL TRANSDUCTION HISTIDINE KINASE J"/>
    <property type="match status" value="1"/>
</dbReference>
<keyword evidence="13 15" id="KW-0472">Membrane</keyword>
<dbReference type="InterPro" id="IPR036097">
    <property type="entry name" value="HisK_dim/P_sf"/>
</dbReference>
<evidence type="ECO:0000256" key="3">
    <source>
        <dbReference type="ARBA" id="ARBA00012438"/>
    </source>
</evidence>
<accession>A0A510XWU9</accession>
<dbReference type="InterPro" id="IPR004358">
    <property type="entry name" value="Sig_transdc_His_kin-like_C"/>
</dbReference>
<dbReference type="EMBL" id="BJUM01000020">
    <property type="protein sequence ID" value="GEK55409.1"/>
    <property type="molecule type" value="Genomic_DNA"/>
</dbReference>
<keyword evidence="7 15" id="KW-0812">Transmembrane</keyword>
<dbReference type="PROSITE" id="PS50112">
    <property type="entry name" value="PAS"/>
    <property type="match status" value="2"/>
</dbReference>
<keyword evidence="12" id="KW-0902">Two-component regulatory system</keyword>
<dbReference type="CDD" id="cd00082">
    <property type="entry name" value="HisKA"/>
    <property type="match status" value="1"/>
</dbReference>
<keyword evidence="4" id="KW-1003">Cell membrane</keyword>
<name>A0A510XWU9_9GAMM</name>
<dbReference type="Pfam" id="PF03707">
    <property type="entry name" value="MHYT"/>
    <property type="match status" value="3"/>
</dbReference>
<reference evidence="22 23" key="1">
    <citation type="submission" date="2019-07" db="EMBL/GenBank/DDBJ databases">
        <title>Whole genome shotgun sequence of Pseudoalteromonas espejiana NBRC 102222.</title>
        <authorList>
            <person name="Hosoyama A."/>
            <person name="Uohara A."/>
            <person name="Ohji S."/>
            <person name="Ichikawa N."/>
        </authorList>
    </citation>
    <scope>NUCLEOTIDE SEQUENCE [LARGE SCALE GENOMIC DNA]</scope>
    <source>
        <strain evidence="22 23">NBRC 102222</strain>
    </source>
</reference>
<dbReference type="CDD" id="cd00130">
    <property type="entry name" value="PAS"/>
    <property type="match status" value="2"/>
</dbReference>
<dbReference type="Pfam" id="PF02518">
    <property type="entry name" value="HATPase_c"/>
    <property type="match status" value="1"/>
</dbReference>
<dbReference type="FunFam" id="3.30.565.10:FF:000010">
    <property type="entry name" value="Sensor histidine kinase RcsC"/>
    <property type="match status" value="1"/>
</dbReference>
<dbReference type="PROSITE" id="PS50113">
    <property type="entry name" value="PAC"/>
    <property type="match status" value="2"/>
</dbReference>
<dbReference type="InterPro" id="IPR001610">
    <property type="entry name" value="PAC"/>
</dbReference>
<dbReference type="SUPFAM" id="SSF52172">
    <property type="entry name" value="CheY-like"/>
    <property type="match status" value="1"/>
</dbReference>
<gene>
    <name evidence="22" type="ORF">PES01_22540</name>
</gene>
<evidence type="ECO:0000256" key="5">
    <source>
        <dbReference type="ARBA" id="ARBA00022553"/>
    </source>
</evidence>
<dbReference type="SMART" id="SM00388">
    <property type="entry name" value="HisKA"/>
    <property type="match status" value="1"/>
</dbReference>
<dbReference type="PROSITE" id="PS50924">
    <property type="entry name" value="MHYT"/>
    <property type="match status" value="1"/>
</dbReference>
<dbReference type="Pfam" id="PF08447">
    <property type="entry name" value="PAS_3"/>
    <property type="match status" value="1"/>
</dbReference>
<dbReference type="InterPro" id="IPR003661">
    <property type="entry name" value="HisK_dim/P_dom"/>
</dbReference>
<dbReference type="SUPFAM" id="SSF55874">
    <property type="entry name" value="ATPase domain of HSP90 chaperone/DNA topoisomerase II/histidine kinase"/>
    <property type="match status" value="1"/>
</dbReference>
<evidence type="ECO:0000256" key="16">
    <source>
        <dbReference type="SAM" id="Coils"/>
    </source>
</evidence>
<dbReference type="InterPro" id="IPR005467">
    <property type="entry name" value="His_kinase_dom"/>
</dbReference>
<evidence type="ECO:0000256" key="10">
    <source>
        <dbReference type="ARBA" id="ARBA00022840"/>
    </source>
</evidence>
<feature type="domain" description="PAC" evidence="20">
    <location>
        <begin position="346"/>
        <end position="397"/>
    </location>
</feature>
<dbReference type="Gene3D" id="1.20.120.160">
    <property type="entry name" value="HPT domain"/>
    <property type="match status" value="1"/>
</dbReference>
<feature type="coiled-coil region" evidence="16">
    <location>
        <begin position="518"/>
        <end position="545"/>
    </location>
</feature>
<comment type="catalytic activity">
    <reaction evidence="1">
        <text>ATP + protein L-histidine = ADP + protein N-phospho-L-histidine.</text>
        <dbReference type="EC" id="2.7.13.3"/>
    </reaction>
</comment>
<evidence type="ECO:0000256" key="11">
    <source>
        <dbReference type="ARBA" id="ARBA00022989"/>
    </source>
</evidence>
<dbReference type="Pfam" id="PF00072">
    <property type="entry name" value="Response_reg"/>
    <property type="match status" value="1"/>
</dbReference>
<feature type="transmembrane region" description="Helical" evidence="15">
    <location>
        <begin position="155"/>
        <end position="178"/>
    </location>
</feature>
<evidence type="ECO:0000256" key="6">
    <source>
        <dbReference type="ARBA" id="ARBA00022679"/>
    </source>
</evidence>
<keyword evidence="23" id="KW-1185">Reference proteome</keyword>
<keyword evidence="10" id="KW-0067">ATP-binding</keyword>
<evidence type="ECO:0000259" key="20">
    <source>
        <dbReference type="PROSITE" id="PS50113"/>
    </source>
</evidence>
<feature type="transmembrane region" description="Helical" evidence="15">
    <location>
        <begin position="232"/>
        <end position="257"/>
    </location>
</feature>
<dbReference type="InterPro" id="IPR003594">
    <property type="entry name" value="HATPase_dom"/>
</dbReference>
<dbReference type="PRINTS" id="PR00344">
    <property type="entry name" value="BCTRLSENSOR"/>
</dbReference>
<dbReference type="OrthoDB" id="9810730at2"/>
<evidence type="ECO:0000259" key="21">
    <source>
        <dbReference type="PROSITE" id="PS50924"/>
    </source>
</evidence>
<feature type="modified residue" description="4-aspartylphosphate" evidence="14">
    <location>
        <position position="831"/>
    </location>
</feature>
<evidence type="ECO:0000259" key="17">
    <source>
        <dbReference type="PROSITE" id="PS50109"/>
    </source>
</evidence>
<dbReference type="PANTHER" id="PTHR45339:SF1">
    <property type="entry name" value="HYBRID SIGNAL TRANSDUCTION HISTIDINE KINASE J"/>
    <property type="match status" value="1"/>
</dbReference>
<dbReference type="EC" id="2.7.13.3" evidence="3"/>
<dbReference type="Pfam" id="PF00512">
    <property type="entry name" value="HisKA"/>
    <property type="match status" value="1"/>
</dbReference>
<dbReference type="InterPro" id="IPR036641">
    <property type="entry name" value="HPT_dom_sf"/>
</dbReference>
<proteinExistence type="predicted"/>
<dbReference type="Proteomes" id="UP000321419">
    <property type="component" value="Unassembled WGS sequence"/>
</dbReference>
<dbReference type="SMART" id="SM00448">
    <property type="entry name" value="REC"/>
    <property type="match status" value="1"/>
</dbReference>
<dbReference type="SUPFAM" id="SSF55785">
    <property type="entry name" value="PYP-like sensor domain (PAS domain)"/>
    <property type="match status" value="2"/>
</dbReference>
<evidence type="ECO:0000256" key="2">
    <source>
        <dbReference type="ARBA" id="ARBA00004651"/>
    </source>
</evidence>
<keyword evidence="8" id="KW-0547">Nucleotide-binding</keyword>
<dbReference type="InterPro" id="IPR036890">
    <property type="entry name" value="HATPase_C_sf"/>
</dbReference>
<evidence type="ECO:0000256" key="1">
    <source>
        <dbReference type="ARBA" id="ARBA00000085"/>
    </source>
</evidence>
<sequence length="1106" mass="122449">MLSAFFITDQDPSLILNGVYNPVLVSLSVITAIFAAFFTVWLVDVAKHTQFPSYKRLANVTAATVLSAGIWSMHFIGMLAFSLCTDISYDPAITVLSFLPAFVSCQYAFSILVKSKRTFKHLFICSILLGSGIGTMHYSGMAAMELAPLLRYDPITFGLSILVAVGLSFIALFTRYNLTRILPKLSTIQARIITATILGSAVAGMHYMGMAATRFVATSPILPQYDGSTTELTFVAIAVATATVAITCVIAVINGMVRYRLLLEEKSADESRLNAILGTAIDGIVTIDHTGTILSFNDAATKIFGWRENQVQGHNVKMLMADDIARHHDGYLSNAKNIDLGKVIGINRDVSAKHKNGHLFPIRLGIGEVNQPGQMPLYVGFITDLTEQRALQQSLVEKEQKYRSLMDNMPGVAFRCKYDENWSMLFISPNIAELTGYSPDEFTESCIEFNDLILKTDQQAVNEAVKEAMDACLKYSVEYRIRHRNGKILWLLDKGSFTCDEQGNPQWIDGVLVDITEHKEYESKLEQAKLQAEEAAQAKQSFMANMSHEIRTPMNSIIGFSDLLMDTPLNQEQQKHLVTVNNAARSLLRLLNEVLDTAKLERGKLTIEPIHFSLKQVLDSIISTFWLEAKKKDLNLKLTIKESVASTYFGDPDRLRQILTNLIGNAIKFTEQGSVELTVSTTQTDQLFFEVQDTGIGIAKDRIKAIFQPFVQADATTTRRFGGTGLGTTISKQLVELMGGTINLVSEENRGTCFYFSLPLKQGDAKKIDHFEGLHTQLPSLRVLVVDDIEQNTELLSLLLSKDQHLVSKAGNGLEAIEIFEKQDFDVILMDIHMPECDGIEATTKIREIEKQRQLKFTPIIALTASVLQQDKLTAKKAGMNGFANKPIDINQLNQEIAQVLGLGLAKEMVIAQSDPNAKHIDFDKGVILWGSKSKQLTEITKFINDNSQKFDSLFSVRINEIDNAAGTIHTLKGVAGNLGLISLMKLLSQLERTKQNSELTSTLDALKVELDTVTSLLKTNECAATTSNKSSEPLPDISSQALNEMCATLLQDALNAELNDELLSQLQTNAPSSFSADIDKIVAAFDDFDFEQAQQYLQELIEKTD</sequence>
<dbReference type="AlphaFoldDB" id="A0A510XWU9"/>
<dbReference type="InterPro" id="IPR011006">
    <property type="entry name" value="CheY-like_superfamily"/>
</dbReference>
<keyword evidence="16" id="KW-0175">Coiled coil</keyword>
<evidence type="ECO:0000259" key="18">
    <source>
        <dbReference type="PROSITE" id="PS50110"/>
    </source>
</evidence>
<evidence type="ECO:0000259" key="19">
    <source>
        <dbReference type="PROSITE" id="PS50112"/>
    </source>
</evidence>
<evidence type="ECO:0000313" key="22">
    <source>
        <dbReference type="EMBL" id="GEK55409.1"/>
    </source>
</evidence>
<feature type="domain" description="MHYT" evidence="21">
    <location>
        <begin position="20"/>
        <end position="216"/>
    </location>
</feature>
<evidence type="ECO:0000256" key="14">
    <source>
        <dbReference type="PROSITE-ProRule" id="PRU00169"/>
    </source>
</evidence>
<dbReference type="Gene3D" id="3.30.450.20">
    <property type="entry name" value="PAS domain"/>
    <property type="match status" value="2"/>
</dbReference>
<evidence type="ECO:0000256" key="4">
    <source>
        <dbReference type="ARBA" id="ARBA00022475"/>
    </source>
</evidence>
<keyword evidence="6" id="KW-0808">Transferase</keyword>
<evidence type="ECO:0000256" key="9">
    <source>
        <dbReference type="ARBA" id="ARBA00022777"/>
    </source>
</evidence>
<dbReference type="PROSITE" id="PS50110">
    <property type="entry name" value="RESPONSE_REGULATORY"/>
    <property type="match status" value="1"/>
</dbReference>
<feature type="domain" description="Histidine kinase" evidence="17">
    <location>
        <begin position="545"/>
        <end position="762"/>
    </location>
</feature>
<dbReference type="SMART" id="SM00086">
    <property type="entry name" value="PAC"/>
    <property type="match status" value="2"/>
</dbReference>
<dbReference type="CDD" id="cd16922">
    <property type="entry name" value="HATPase_EvgS-ArcB-TorS-like"/>
    <property type="match status" value="1"/>
</dbReference>
<dbReference type="FunFam" id="1.10.287.130:FF:000004">
    <property type="entry name" value="Ethylene receptor 1"/>
    <property type="match status" value="1"/>
</dbReference>
<dbReference type="Gene3D" id="3.40.50.2300">
    <property type="match status" value="1"/>
</dbReference>
<feature type="transmembrane region" description="Helical" evidence="15">
    <location>
        <begin position="20"/>
        <end position="45"/>
    </location>
</feature>
<protein>
    <recommendedName>
        <fullName evidence="3">histidine kinase</fullName>
        <ecNumber evidence="3">2.7.13.3</ecNumber>
    </recommendedName>
</protein>
<dbReference type="InterPro" id="IPR000700">
    <property type="entry name" value="PAS-assoc_C"/>
</dbReference>
<dbReference type="PROSITE" id="PS50109">
    <property type="entry name" value="HIS_KIN"/>
    <property type="match status" value="1"/>
</dbReference>
<feature type="transmembrane region" description="Helical" evidence="15">
    <location>
        <begin position="122"/>
        <end position="143"/>
    </location>
</feature>
<dbReference type="SMART" id="SM00387">
    <property type="entry name" value="HATPase_c"/>
    <property type="match status" value="1"/>
</dbReference>
<dbReference type="InterPro" id="IPR000014">
    <property type="entry name" value="PAS"/>
</dbReference>
<feature type="transmembrane region" description="Helical" evidence="15">
    <location>
        <begin position="190"/>
        <end position="212"/>
    </location>
</feature>
<dbReference type="NCBIfam" id="TIGR00229">
    <property type="entry name" value="sensory_box"/>
    <property type="match status" value="2"/>
</dbReference>
<evidence type="ECO:0000313" key="23">
    <source>
        <dbReference type="Proteomes" id="UP000321419"/>
    </source>
</evidence>
<dbReference type="InterPro" id="IPR035965">
    <property type="entry name" value="PAS-like_dom_sf"/>
</dbReference>
<feature type="transmembrane region" description="Helical" evidence="15">
    <location>
        <begin position="93"/>
        <end position="113"/>
    </location>
</feature>
<dbReference type="Gene3D" id="1.10.287.130">
    <property type="match status" value="1"/>
</dbReference>
<dbReference type="SUPFAM" id="SSF47226">
    <property type="entry name" value="Histidine-containing phosphotransfer domain, HPT domain"/>
    <property type="match status" value="1"/>
</dbReference>
<evidence type="ECO:0000256" key="7">
    <source>
        <dbReference type="ARBA" id="ARBA00022692"/>
    </source>
</evidence>
<feature type="domain" description="PAS" evidence="19">
    <location>
        <begin position="398"/>
        <end position="472"/>
    </location>
</feature>
<evidence type="ECO:0000256" key="13">
    <source>
        <dbReference type="ARBA" id="ARBA00023136"/>
    </source>
</evidence>
<dbReference type="Gene3D" id="3.30.565.10">
    <property type="entry name" value="Histidine kinase-like ATPase, C-terminal domain"/>
    <property type="match status" value="1"/>
</dbReference>
<dbReference type="InterPro" id="IPR013767">
    <property type="entry name" value="PAS_fold"/>
</dbReference>
<dbReference type="RefSeq" id="WP_089348035.1">
    <property type="nucleotide sequence ID" value="NZ_BJUM01000020.1"/>
</dbReference>
<organism evidence="22 23">
    <name type="scientific">Pseudoalteromonas espejiana</name>
    <dbReference type="NCBI Taxonomy" id="28107"/>
    <lineage>
        <taxon>Bacteria</taxon>
        <taxon>Pseudomonadati</taxon>
        <taxon>Pseudomonadota</taxon>
        <taxon>Gammaproteobacteria</taxon>
        <taxon>Alteromonadales</taxon>
        <taxon>Pseudoalteromonadaceae</taxon>
        <taxon>Pseudoalteromonas</taxon>
    </lineage>
</organism>
<feature type="domain" description="PAS" evidence="19">
    <location>
        <begin position="269"/>
        <end position="323"/>
    </location>
</feature>
<dbReference type="SUPFAM" id="SSF47384">
    <property type="entry name" value="Homodimeric domain of signal transducing histidine kinase"/>
    <property type="match status" value="1"/>
</dbReference>
<comment type="subcellular location">
    <subcellularLocation>
        <location evidence="2">Cell membrane</location>
        <topology evidence="2">Multi-pass membrane protein</topology>
    </subcellularLocation>
</comment>
<dbReference type="GO" id="GO:0006355">
    <property type="term" value="P:regulation of DNA-templated transcription"/>
    <property type="evidence" value="ECO:0007669"/>
    <property type="project" value="InterPro"/>
</dbReference>
<dbReference type="InterPro" id="IPR001789">
    <property type="entry name" value="Sig_transdc_resp-reg_receiver"/>
</dbReference>
<evidence type="ECO:0000256" key="8">
    <source>
        <dbReference type="ARBA" id="ARBA00022741"/>
    </source>
</evidence>